<reference evidence="2 3" key="1">
    <citation type="journal article" date="2019" name="Int. J. Syst. Evol. Microbiol.">
        <title>The Global Catalogue of Microorganisms (GCM) 10K type strain sequencing project: providing services to taxonomists for standard genome sequencing and annotation.</title>
        <authorList>
            <consortium name="The Broad Institute Genomics Platform"/>
            <consortium name="The Broad Institute Genome Sequencing Center for Infectious Disease"/>
            <person name="Wu L."/>
            <person name="Ma J."/>
        </authorList>
    </citation>
    <scope>NUCLEOTIDE SEQUENCE [LARGE SCALE GENOMIC DNA]</scope>
    <source>
        <strain evidence="2 3">JCM 13022</strain>
    </source>
</reference>
<evidence type="ECO:0000313" key="2">
    <source>
        <dbReference type="EMBL" id="GAA1216474.1"/>
    </source>
</evidence>
<accession>A0ABN1VLY0</accession>
<comment type="caution">
    <text evidence="2">The sequence shown here is derived from an EMBL/GenBank/DDBJ whole genome shotgun (WGS) entry which is preliminary data.</text>
</comment>
<gene>
    <name evidence="2" type="ORF">GCM10009675_43360</name>
</gene>
<organism evidence="2 3">
    <name type="scientific">Prauserella alba</name>
    <dbReference type="NCBI Taxonomy" id="176898"/>
    <lineage>
        <taxon>Bacteria</taxon>
        <taxon>Bacillati</taxon>
        <taxon>Actinomycetota</taxon>
        <taxon>Actinomycetes</taxon>
        <taxon>Pseudonocardiales</taxon>
        <taxon>Pseudonocardiaceae</taxon>
        <taxon>Prauserella</taxon>
    </lineage>
</organism>
<dbReference type="RefSeq" id="WP_253855641.1">
    <property type="nucleotide sequence ID" value="NZ_BAAALM010000016.1"/>
</dbReference>
<evidence type="ECO:0000313" key="3">
    <source>
        <dbReference type="Proteomes" id="UP001500467"/>
    </source>
</evidence>
<dbReference type="Proteomes" id="UP001500467">
    <property type="component" value="Unassembled WGS sequence"/>
</dbReference>
<proteinExistence type="predicted"/>
<feature type="region of interest" description="Disordered" evidence="1">
    <location>
        <begin position="66"/>
        <end position="89"/>
    </location>
</feature>
<protein>
    <submittedName>
        <fullName evidence="2">Uncharacterized protein</fullName>
    </submittedName>
</protein>
<dbReference type="EMBL" id="BAAALM010000016">
    <property type="protein sequence ID" value="GAA1216474.1"/>
    <property type="molecule type" value="Genomic_DNA"/>
</dbReference>
<feature type="compositionally biased region" description="Basic residues" evidence="1">
    <location>
        <begin position="1"/>
        <end position="11"/>
    </location>
</feature>
<name>A0ABN1VLY0_9PSEU</name>
<evidence type="ECO:0000256" key="1">
    <source>
        <dbReference type="SAM" id="MobiDB-lite"/>
    </source>
</evidence>
<keyword evidence="3" id="KW-1185">Reference proteome</keyword>
<feature type="region of interest" description="Disordered" evidence="1">
    <location>
        <begin position="1"/>
        <end position="22"/>
    </location>
</feature>
<sequence>MVARLSRRRGGGRSIQDSEKDRQEFAAAQAMLCSMSKEDLMAFTSLGSMAGPDEAVRTANQLGALGSSDAGRAATTSARFLPQRRPFVP</sequence>